<dbReference type="InterPro" id="IPR012338">
    <property type="entry name" value="Beta-lactam/transpept-like"/>
</dbReference>
<reference evidence="5 6" key="1">
    <citation type="journal article" date="2016" name="Nat. Commun.">
        <title>Thousands of microbial genomes shed light on interconnected biogeochemical processes in an aquifer system.</title>
        <authorList>
            <person name="Anantharaman K."/>
            <person name="Brown C.T."/>
            <person name="Hug L.A."/>
            <person name="Sharon I."/>
            <person name="Castelle C.J."/>
            <person name="Probst A.J."/>
            <person name="Thomas B.C."/>
            <person name="Singh A."/>
            <person name="Wilkins M.J."/>
            <person name="Karaoz U."/>
            <person name="Brodie E.L."/>
            <person name="Williams K.H."/>
            <person name="Hubbard S.S."/>
            <person name="Banfield J.F."/>
        </authorList>
    </citation>
    <scope>NUCLEOTIDE SEQUENCE [LARGE SCALE GENOMIC DNA]</scope>
</reference>
<dbReference type="InterPro" id="IPR005311">
    <property type="entry name" value="PBP_dimer"/>
</dbReference>
<evidence type="ECO:0000256" key="2">
    <source>
        <dbReference type="ARBA" id="ARBA00023136"/>
    </source>
</evidence>
<feature type="domain" description="Penicillin-binding protein transpeptidase" evidence="3">
    <location>
        <begin position="229"/>
        <end position="536"/>
    </location>
</feature>
<evidence type="ECO:0008006" key="7">
    <source>
        <dbReference type="Google" id="ProtNLM"/>
    </source>
</evidence>
<evidence type="ECO:0000259" key="3">
    <source>
        <dbReference type="Pfam" id="PF00905"/>
    </source>
</evidence>
<sequence length="550" mass="59951">MKPTKHNEGIVMKRANILSALFLFFALVLGVRFASLQLVDGEGRIITKSSATVSIALEDAVERGEIFLKDRFGALMPFAVNKTLYIVSADPRKISDPDGSAEILSRILSIPAEGIAEKLKKENDPYEVIASKVSDEIAEKIKQQKITGIHLEPQSGRQYPYGRSGSHLAGFLSMRGEKRVGQYGLEGFYNDALAEGGVEKLILSIDPNIQFTIEDTLKNVIEKWDAAGGSVVVMEPATGRILGMAHMPTYDPNEYAREEDVSVFSNEAISSQLELGSVFKPITMAAGLNEKVVTPDTTYEDTGALAIAGYVIRNFDNKAHGVQTMTQVLEQSLNTGVVFVQKQMSKETMRTYIQNFGFGQKTGIDLQGEVSGDIRNLNKGKDLEFATAAFGQGISVTSLQMITAISAIANKGTLMQPHVVDREVYSDGMEVAKEAVAVRDVITPATAEALTKMLVSTVENGYDKAKVRGYFVAGKTGTAQIPDPNGRGYLTDESIHTFVGYAPAYHPQFSMLLSIDRPKGVRFASSSLAPVFSSIMSYLLTYYEVPPDFK</sequence>
<dbReference type="InterPro" id="IPR036138">
    <property type="entry name" value="PBP_dimer_sf"/>
</dbReference>
<dbReference type="GO" id="GO:0005886">
    <property type="term" value="C:plasma membrane"/>
    <property type="evidence" value="ECO:0007669"/>
    <property type="project" value="TreeGrafter"/>
</dbReference>
<proteinExistence type="predicted"/>
<dbReference type="Pfam" id="PF03717">
    <property type="entry name" value="PBP_dimer"/>
    <property type="match status" value="1"/>
</dbReference>
<dbReference type="InterPro" id="IPR001460">
    <property type="entry name" value="PCN-bd_Tpept"/>
</dbReference>
<protein>
    <recommendedName>
        <fullName evidence="7">Penicillin-binding protein transpeptidase domain-containing protein</fullName>
    </recommendedName>
</protein>
<dbReference type="SUPFAM" id="SSF56519">
    <property type="entry name" value="Penicillin binding protein dimerisation domain"/>
    <property type="match status" value="1"/>
</dbReference>
<feature type="domain" description="Penicillin-binding protein dimerisation" evidence="4">
    <location>
        <begin position="60"/>
        <end position="193"/>
    </location>
</feature>
<dbReference type="Gene3D" id="3.30.450.330">
    <property type="match status" value="1"/>
</dbReference>
<dbReference type="GO" id="GO:0008658">
    <property type="term" value="F:penicillin binding"/>
    <property type="evidence" value="ECO:0007669"/>
    <property type="project" value="InterPro"/>
</dbReference>
<evidence type="ECO:0000313" key="5">
    <source>
        <dbReference type="EMBL" id="OGD24383.1"/>
    </source>
</evidence>
<comment type="caution">
    <text evidence="5">The sequence shown here is derived from an EMBL/GenBank/DDBJ whole genome shotgun (WGS) entry which is preliminary data.</text>
</comment>
<gene>
    <name evidence="5" type="ORF">A2Z10_00355</name>
</gene>
<evidence type="ECO:0000256" key="1">
    <source>
        <dbReference type="ARBA" id="ARBA00004370"/>
    </source>
</evidence>
<dbReference type="Gene3D" id="3.90.1310.10">
    <property type="entry name" value="Penicillin-binding protein 2a (Domain 2)"/>
    <property type="match status" value="1"/>
</dbReference>
<dbReference type="EMBL" id="MEYI01000004">
    <property type="protein sequence ID" value="OGD24383.1"/>
    <property type="molecule type" value="Genomic_DNA"/>
</dbReference>
<keyword evidence="2" id="KW-0472">Membrane</keyword>
<name>A0A1F5B191_9BACT</name>
<accession>A0A1F5B191</accession>
<dbReference type="Gene3D" id="3.40.710.10">
    <property type="entry name" value="DD-peptidase/beta-lactamase superfamily"/>
    <property type="match status" value="1"/>
</dbReference>
<comment type="subcellular location">
    <subcellularLocation>
        <location evidence="1">Membrane</location>
    </subcellularLocation>
</comment>
<evidence type="ECO:0000259" key="4">
    <source>
        <dbReference type="Pfam" id="PF03717"/>
    </source>
</evidence>
<dbReference type="Pfam" id="PF00905">
    <property type="entry name" value="Transpeptidase"/>
    <property type="match status" value="1"/>
</dbReference>
<dbReference type="GO" id="GO:0071555">
    <property type="term" value="P:cell wall organization"/>
    <property type="evidence" value="ECO:0007669"/>
    <property type="project" value="TreeGrafter"/>
</dbReference>
<dbReference type="AlphaFoldDB" id="A0A1F5B191"/>
<dbReference type="SUPFAM" id="SSF56601">
    <property type="entry name" value="beta-lactamase/transpeptidase-like"/>
    <property type="match status" value="1"/>
</dbReference>
<organism evidence="5 6">
    <name type="scientific">Candidatus Azambacteria bacterium RBG_16_47_10</name>
    <dbReference type="NCBI Taxonomy" id="1797292"/>
    <lineage>
        <taxon>Bacteria</taxon>
        <taxon>Candidatus Azamiibacteriota</taxon>
    </lineage>
</organism>
<evidence type="ECO:0000313" key="6">
    <source>
        <dbReference type="Proteomes" id="UP000176639"/>
    </source>
</evidence>
<dbReference type="Proteomes" id="UP000176639">
    <property type="component" value="Unassembled WGS sequence"/>
</dbReference>
<dbReference type="PANTHER" id="PTHR30627">
    <property type="entry name" value="PEPTIDOGLYCAN D,D-TRANSPEPTIDASE"/>
    <property type="match status" value="1"/>
</dbReference>
<dbReference type="PANTHER" id="PTHR30627:SF1">
    <property type="entry name" value="PEPTIDOGLYCAN D,D-TRANSPEPTIDASE FTSI"/>
    <property type="match status" value="1"/>
</dbReference>
<dbReference type="InterPro" id="IPR050515">
    <property type="entry name" value="Beta-lactam/transpept"/>
</dbReference>